<dbReference type="PANTHER" id="PTHR45786:SF74">
    <property type="entry name" value="ATP-DEPENDENT DNA HELICASE"/>
    <property type="match status" value="1"/>
</dbReference>
<accession>A0ABN7UAF2</accession>
<gene>
    <name evidence="2" type="ORF">GMARGA_LOCUS4463</name>
</gene>
<reference evidence="2 3" key="1">
    <citation type="submission" date="2021-06" db="EMBL/GenBank/DDBJ databases">
        <authorList>
            <person name="Kallberg Y."/>
            <person name="Tangrot J."/>
            <person name="Rosling A."/>
        </authorList>
    </citation>
    <scope>NUCLEOTIDE SEQUENCE [LARGE SCALE GENOMIC DNA]</scope>
    <source>
        <strain evidence="2 3">120-4 pot B 10/14</strain>
    </source>
</reference>
<evidence type="ECO:0000313" key="3">
    <source>
        <dbReference type="Proteomes" id="UP000789901"/>
    </source>
</evidence>
<name>A0ABN7UAF2_GIGMA</name>
<proteinExistence type="predicted"/>
<dbReference type="EMBL" id="CAJVQB010001762">
    <property type="protein sequence ID" value="CAG8549042.1"/>
    <property type="molecule type" value="Genomic_DNA"/>
</dbReference>
<evidence type="ECO:0000256" key="1">
    <source>
        <dbReference type="SAM" id="MobiDB-lite"/>
    </source>
</evidence>
<organism evidence="2 3">
    <name type="scientific">Gigaspora margarita</name>
    <dbReference type="NCBI Taxonomy" id="4874"/>
    <lineage>
        <taxon>Eukaryota</taxon>
        <taxon>Fungi</taxon>
        <taxon>Fungi incertae sedis</taxon>
        <taxon>Mucoromycota</taxon>
        <taxon>Glomeromycotina</taxon>
        <taxon>Glomeromycetes</taxon>
        <taxon>Diversisporales</taxon>
        <taxon>Gigasporaceae</taxon>
        <taxon>Gigaspora</taxon>
    </lineage>
</organism>
<protein>
    <submittedName>
        <fullName evidence="2">12819_t:CDS:1</fullName>
    </submittedName>
</protein>
<dbReference type="Proteomes" id="UP000789901">
    <property type="component" value="Unassembled WGS sequence"/>
</dbReference>
<dbReference type="PANTHER" id="PTHR45786">
    <property type="entry name" value="DNA BINDING PROTEIN-LIKE"/>
    <property type="match status" value="1"/>
</dbReference>
<sequence>MYIWDIQNKLHHRANIIPNSNLNLSTIQALKDMLEEVNPYVINLRHILYLPSKNFRNLSMLIHINIPGLDQRTHNAPSSSEVAAIWIENDTPPGFSGCYDPLAYPLLFPHGEQGWAPRQIPYRNIPFSNKSIDIDESPNSELIKIDESPNNKSIDIDESPNNGKNDNELEITDEHQHNVQHTSVVIDEIQNFVEARWISAPEAVWRILGFNMNKMNPAVTRLQVHLRDQQRINFNEDDNIEEVIDTEQNQRTTLTEYFKMNAQDPDARDLLYADFLCTTHGIRQLKHGKSANVEVVL</sequence>
<feature type="compositionally biased region" description="Polar residues" evidence="1">
    <location>
        <begin position="150"/>
        <end position="164"/>
    </location>
</feature>
<feature type="region of interest" description="Disordered" evidence="1">
    <location>
        <begin position="142"/>
        <end position="168"/>
    </location>
</feature>
<keyword evidence="3" id="KW-1185">Reference proteome</keyword>
<evidence type="ECO:0000313" key="2">
    <source>
        <dbReference type="EMBL" id="CAG8549042.1"/>
    </source>
</evidence>
<comment type="caution">
    <text evidence="2">The sequence shown here is derived from an EMBL/GenBank/DDBJ whole genome shotgun (WGS) entry which is preliminary data.</text>
</comment>